<accession>A0A0F9A6Q0</accession>
<dbReference type="PROSITE" id="PS00107">
    <property type="entry name" value="PROTEIN_KINASE_ATP"/>
    <property type="match status" value="1"/>
</dbReference>
<sequence length="82" mass="9092">DKVGEGAMGEVYKAHDPILNRYVAIKTIAESRDADPELRQRFLREAQSADTDSLIEAVQKALNLKRNGQAFVTRNLMTMTGG</sequence>
<dbReference type="Gene3D" id="3.30.200.20">
    <property type="entry name" value="Phosphorylase Kinase, domain 1"/>
    <property type="match status" value="1"/>
</dbReference>
<dbReference type="InterPro" id="IPR017441">
    <property type="entry name" value="Protein_kinase_ATP_BS"/>
</dbReference>
<dbReference type="GO" id="GO:0005524">
    <property type="term" value="F:ATP binding"/>
    <property type="evidence" value="ECO:0007669"/>
    <property type="project" value="InterPro"/>
</dbReference>
<evidence type="ECO:0000313" key="1">
    <source>
        <dbReference type="EMBL" id="KKL05209.1"/>
    </source>
</evidence>
<dbReference type="SUPFAM" id="SSF56112">
    <property type="entry name" value="Protein kinase-like (PK-like)"/>
    <property type="match status" value="1"/>
</dbReference>
<organism evidence="1">
    <name type="scientific">marine sediment metagenome</name>
    <dbReference type="NCBI Taxonomy" id="412755"/>
    <lineage>
        <taxon>unclassified sequences</taxon>
        <taxon>metagenomes</taxon>
        <taxon>ecological metagenomes</taxon>
    </lineage>
</organism>
<dbReference type="EMBL" id="LAZR01044212">
    <property type="protein sequence ID" value="KKL05209.1"/>
    <property type="molecule type" value="Genomic_DNA"/>
</dbReference>
<proteinExistence type="predicted"/>
<protein>
    <recommendedName>
        <fullName evidence="2">Protein kinase domain-containing protein</fullName>
    </recommendedName>
</protein>
<feature type="non-terminal residue" evidence="1">
    <location>
        <position position="1"/>
    </location>
</feature>
<dbReference type="AlphaFoldDB" id="A0A0F9A6Q0"/>
<gene>
    <name evidence="1" type="ORF">LCGC14_2608320</name>
</gene>
<dbReference type="InterPro" id="IPR011009">
    <property type="entry name" value="Kinase-like_dom_sf"/>
</dbReference>
<evidence type="ECO:0008006" key="2">
    <source>
        <dbReference type="Google" id="ProtNLM"/>
    </source>
</evidence>
<name>A0A0F9A6Q0_9ZZZZ</name>
<comment type="caution">
    <text evidence="1">The sequence shown here is derived from an EMBL/GenBank/DDBJ whole genome shotgun (WGS) entry which is preliminary data.</text>
</comment>
<reference evidence="1" key="1">
    <citation type="journal article" date="2015" name="Nature">
        <title>Complex archaea that bridge the gap between prokaryotes and eukaryotes.</title>
        <authorList>
            <person name="Spang A."/>
            <person name="Saw J.H."/>
            <person name="Jorgensen S.L."/>
            <person name="Zaremba-Niedzwiedzka K."/>
            <person name="Martijn J."/>
            <person name="Lind A.E."/>
            <person name="van Eijk R."/>
            <person name="Schleper C."/>
            <person name="Guy L."/>
            <person name="Ettema T.J."/>
        </authorList>
    </citation>
    <scope>NUCLEOTIDE SEQUENCE</scope>
</reference>